<name>A0A367J0B5_RHIST</name>
<dbReference type="OrthoDB" id="2289420at2759"/>
<accession>A0A367J0B5</accession>
<reference evidence="1 2" key="1">
    <citation type="journal article" date="2018" name="G3 (Bethesda)">
        <title>Phylogenetic and Phylogenomic Definition of Rhizopus Species.</title>
        <authorList>
            <person name="Gryganskyi A.P."/>
            <person name="Golan J."/>
            <person name="Dolatabadi S."/>
            <person name="Mondo S."/>
            <person name="Robb S."/>
            <person name="Idnurm A."/>
            <person name="Muszewska A."/>
            <person name="Steczkiewicz K."/>
            <person name="Masonjones S."/>
            <person name="Liao H.L."/>
            <person name="Gajdeczka M.T."/>
            <person name="Anike F."/>
            <person name="Vuek A."/>
            <person name="Anishchenko I.M."/>
            <person name="Voigt K."/>
            <person name="de Hoog G.S."/>
            <person name="Smith M.E."/>
            <person name="Heitman J."/>
            <person name="Vilgalys R."/>
            <person name="Stajich J.E."/>
        </authorList>
    </citation>
    <scope>NUCLEOTIDE SEQUENCE [LARGE SCALE GENOMIC DNA]</scope>
    <source>
        <strain evidence="1 2">LSU 92-RS-03</strain>
    </source>
</reference>
<dbReference type="EMBL" id="PJQM01004776">
    <property type="protein sequence ID" value="RCH83350.1"/>
    <property type="molecule type" value="Genomic_DNA"/>
</dbReference>
<comment type="caution">
    <text evidence="1">The sequence shown here is derived from an EMBL/GenBank/DDBJ whole genome shotgun (WGS) entry which is preliminary data.</text>
</comment>
<evidence type="ECO:0000313" key="2">
    <source>
        <dbReference type="Proteomes" id="UP000253551"/>
    </source>
</evidence>
<keyword evidence="2" id="KW-1185">Reference proteome</keyword>
<dbReference type="AlphaFoldDB" id="A0A367J0B5"/>
<sequence>MIRVAYNSLEECWFAKKPRTVYNYECTEGYNRTTSQGKTKLLTSGFSVMSEMLQSNFGIAEYQSIATKILLIIPNETKETEKANIKINNAKVLITQTENAGYWVQYQVYQEENGTPIVLKDIFFGHKNMTYNAKKLGQALVIDTTYMQMRLISVYGEYSLVD</sequence>
<proteinExistence type="predicted"/>
<gene>
    <name evidence="1" type="ORF">CU098_005392</name>
</gene>
<organism evidence="1 2">
    <name type="scientific">Rhizopus stolonifer</name>
    <name type="common">Rhizopus nigricans</name>
    <dbReference type="NCBI Taxonomy" id="4846"/>
    <lineage>
        <taxon>Eukaryota</taxon>
        <taxon>Fungi</taxon>
        <taxon>Fungi incertae sedis</taxon>
        <taxon>Mucoromycota</taxon>
        <taxon>Mucoromycotina</taxon>
        <taxon>Mucoromycetes</taxon>
        <taxon>Mucorales</taxon>
        <taxon>Mucorineae</taxon>
        <taxon>Rhizopodaceae</taxon>
        <taxon>Rhizopus</taxon>
    </lineage>
</organism>
<protein>
    <submittedName>
        <fullName evidence="1">Uncharacterized protein</fullName>
    </submittedName>
</protein>
<dbReference type="Proteomes" id="UP000253551">
    <property type="component" value="Unassembled WGS sequence"/>
</dbReference>
<evidence type="ECO:0000313" key="1">
    <source>
        <dbReference type="EMBL" id="RCH83350.1"/>
    </source>
</evidence>
<feature type="non-terminal residue" evidence="1">
    <location>
        <position position="162"/>
    </location>
</feature>